<protein>
    <submittedName>
        <fullName evidence="6">WD40 repeat-like protein</fullName>
    </submittedName>
</protein>
<feature type="domain" description="F-box" evidence="5">
    <location>
        <begin position="27"/>
        <end position="73"/>
    </location>
</feature>
<dbReference type="PRINTS" id="PR00320">
    <property type="entry name" value="GPROTEINBRPT"/>
</dbReference>
<dbReference type="Proteomes" id="UP000298030">
    <property type="component" value="Unassembled WGS sequence"/>
</dbReference>
<dbReference type="PROSITE" id="PS00678">
    <property type="entry name" value="WD_REPEATS_1"/>
    <property type="match status" value="2"/>
</dbReference>
<dbReference type="InterPro" id="IPR001810">
    <property type="entry name" value="F-box_dom"/>
</dbReference>
<evidence type="ECO:0000313" key="7">
    <source>
        <dbReference type="Proteomes" id="UP000298030"/>
    </source>
</evidence>
<dbReference type="InterPro" id="IPR036322">
    <property type="entry name" value="WD40_repeat_dom_sf"/>
</dbReference>
<keyword evidence="7" id="KW-1185">Reference proteome</keyword>
<dbReference type="SUPFAM" id="SSF81383">
    <property type="entry name" value="F-box domain"/>
    <property type="match status" value="1"/>
</dbReference>
<feature type="compositionally biased region" description="Basic and acidic residues" evidence="4">
    <location>
        <begin position="100"/>
        <end position="109"/>
    </location>
</feature>
<evidence type="ECO:0000256" key="4">
    <source>
        <dbReference type="SAM" id="MobiDB-lite"/>
    </source>
</evidence>
<evidence type="ECO:0000259" key="5">
    <source>
        <dbReference type="PROSITE" id="PS50181"/>
    </source>
</evidence>
<dbReference type="InterPro" id="IPR036047">
    <property type="entry name" value="F-box-like_dom_sf"/>
</dbReference>
<feature type="repeat" description="WD" evidence="3">
    <location>
        <begin position="311"/>
        <end position="341"/>
    </location>
</feature>
<dbReference type="EMBL" id="QPFP01000001">
    <property type="protein sequence ID" value="TEB39669.1"/>
    <property type="molecule type" value="Genomic_DNA"/>
</dbReference>
<sequence length="542" mass="60141">LALQLLASLPRSRLALVQQQITPLLQFDIVGTLPAELALQVLSHLPAPTLLLCGLVNKQWQRLANDQSLWKTLCASRGWSWRTPPNASQPPRGNRRLRRRGEYDSRWDHSDDEGIGDSDSDYEPEPSAPALTVDSVEEAKAELTQMHVELDTMAIQSSLGLKNKASQRSRHSAPVGFNAASDPGSARRKPDYKLLHQTHVRLRNRFLTQSYRLSPLQTKGSLNNGGHTSTVYCLQLYTYPDTGRQVLFTGSRDRTIREWNLGTRMVERVISGVHTSSVLSICVGDGYLASAGSDKRVGLWNVNTNELVKVLSDHEDSVLCVRFNEEYLVSCSKDRTVRVYSFPDLDPLFVLDEHRAAVNTVSLSGSYICTGSGDRSIRLWSAKTGKCLRTFDNHHSRGIASIDLKPPIVISGSSDKHIRLFDVTTLQGWSTSPDHINPPAHQAKKLLPPLPPTSSVAPWHHNGLVRSVLLNDDFVISGSYDLSVKVWDRMSGMLIADLTGPHTGRVFCVAADYTKIVSCGEDQTICIWDFSHGIDTSFVQLC</sequence>
<dbReference type="Gene3D" id="2.130.10.10">
    <property type="entry name" value="YVTN repeat-like/Quinoprotein amine dehydrogenase"/>
    <property type="match status" value="2"/>
</dbReference>
<gene>
    <name evidence="6" type="ORF">FA13DRAFT_1619189</name>
</gene>
<organism evidence="6 7">
    <name type="scientific">Coprinellus micaceus</name>
    <name type="common">Glistening ink-cap mushroom</name>
    <name type="synonym">Coprinus micaceus</name>
    <dbReference type="NCBI Taxonomy" id="71717"/>
    <lineage>
        <taxon>Eukaryota</taxon>
        <taxon>Fungi</taxon>
        <taxon>Dikarya</taxon>
        <taxon>Basidiomycota</taxon>
        <taxon>Agaricomycotina</taxon>
        <taxon>Agaricomycetes</taxon>
        <taxon>Agaricomycetidae</taxon>
        <taxon>Agaricales</taxon>
        <taxon>Agaricineae</taxon>
        <taxon>Psathyrellaceae</taxon>
        <taxon>Coprinellus</taxon>
    </lineage>
</organism>
<dbReference type="Pfam" id="PF00400">
    <property type="entry name" value="WD40"/>
    <property type="match status" value="6"/>
</dbReference>
<feature type="repeat" description="WD" evidence="3">
    <location>
        <begin position="351"/>
        <end position="390"/>
    </location>
</feature>
<name>A0A4Y7U1G1_COPMI</name>
<feature type="region of interest" description="Disordered" evidence="4">
    <location>
        <begin position="163"/>
        <end position="189"/>
    </location>
</feature>
<dbReference type="STRING" id="71717.A0A4Y7U1G1"/>
<keyword evidence="2" id="KW-0677">Repeat</keyword>
<dbReference type="OrthoDB" id="19711at2759"/>
<keyword evidence="1 3" id="KW-0853">WD repeat</keyword>
<dbReference type="InterPro" id="IPR019775">
    <property type="entry name" value="WD40_repeat_CS"/>
</dbReference>
<dbReference type="SMART" id="SM00256">
    <property type="entry name" value="FBOX"/>
    <property type="match status" value="1"/>
</dbReference>
<feature type="compositionally biased region" description="Acidic residues" evidence="4">
    <location>
        <begin position="110"/>
        <end position="124"/>
    </location>
</feature>
<dbReference type="SMART" id="SM00320">
    <property type="entry name" value="WD40"/>
    <property type="match status" value="7"/>
</dbReference>
<feature type="repeat" description="WD" evidence="3">
    <location>
        <begin position="271"/>
        <end position="310"/>
    </location>
</feature>
<feature type="region of interest" description="Disordered" evidence="4">
    <location>
        <begin position="81"/>
        <end position="129"/>
    </location>
</feature>
<proteinExistence type="predicted"/>
<dbReference type="PANTHER" id="PTHR22847">
    <property type="entry name" value="WD40 REPEAT PROTEIN"/>
    <property type="match status" value="1"/>
</dbReference>
<feature type="repeat" description="WD" evidence="3">
    <location>
        <begin position="461"/>
        <end position="497"/>
    </location>
</feature>
<dbReference type="PROSITE" id="PS50181">
    <property type="entry name" value="FBOX"/>
    <property type="match status" value="1"/>
</dbReference>
<dbReference type="PROSITE" id="PS50294">
    <property type="entry name" value="WD_REPEATS_REGION"/>
    <property type="match status" value="1"/>
</dbReference>
<evidence type="ECO:0000256" key="2">
    <source>
        <dbReference type="ARBA" id="ARBA00022737"/>
    </source>
</evidence>
<feature type="repeat" description="WD" evidence="3">
    <location>
        <begin position="224"/>
        <end position="269"/>
    </location>
</feature>
<dbReference type="AlphaFoldDB" id="A0A4Y7U1G1"/>
<evidence type="ECO:0000313" key="6">
    <source>
        <dbReference type="EMBL" id="TEB39669.1"/>
    </source>
</evidence>
<dbReference type="Pfam" id="PF12937">
    <property type="entry name" value="F-box-like"/>
    <property type="match status" value="1"/>
</dbReference>
<dbReference type="SUPFAM" id="SSF50978">
    <property type="entry name" value="WD40 repeat-like"/>
    <property type="match status" value="1"/>
</dbReference>
<evidence type="ECO:0000256" key="1">
    <source>
        <dbReference type="ARBA" id="ARBA00022574"/>
    </source>
</evidence>
<comment type="caution">
    <text evidence="6">The sequence shown here is derived from an EMBL/GenBank/DDBJ whole genome shotgun (WGS) entry which is preliminary data.</text>
</comment>
<dbReference type="Gene3D" id="1.20.1280.50">
    <property type="match status" value="1"/>
</dbReference>
<dbReference type="GO" id="GO:1990234">
    <property type="term" value="C:transferase complex"/>
    <property type="evidence" value="ECO:0007669"/>
    <property type="project" value="UniProtKB-ARBA"/>
</dbReference>
<dbReference type="InterPro" id="IPR001680">
    <property type="entry name" value="WD40_rpt"/>
</dbReference>
<evidence type="ECO:0000256" key="3">
    <source>
        <dbReference type="PROSITE-ProRule" id="PRU00221"/>
    </source>
</evidence>
<feature type="non-terminal residue" evidence="6">
    <location>
        <position position="1"/>
    </location>
</feature>
<dbReference type="PANTHER" id="PTHR22847:SF745">
    <property type="entry name" value="F-BOX_WD REPEAT-CONTAINING PROTEIN 7"/>
    <property type="match status" value="1"/>
</dbReference>
<accession>A0A4Y7U1G1</accession>
<reference evidence="6 7" key="1">
    <citation type="journal article" date="2019" name="Nat. Ecol. Evol.">
        <title>Megaphylogeny resolves global patterns of mushroom evolution.</title>
        <authorList>
            <person name="Varga T."/>
            <person name="Krizsan K."/>
            <person name="Foldi C."/>
            <person name="Dima B."/>
            <person name="Sanchez-Garcia M."/>
            <person name="Sanchez-Ramirez S."/>
            <person name="Szollosi G.J."/>
            <person name="Szarkandi J.G."/>
            <person name="Papp V."/>
            <person name="Albert L."/>
            <person name="Andreopoulos W."/>
            <person name="Angelini C."/>
            <person name="Antonin V."/>
            <person name="Barry K.W."/>
            <person name="Bougher N.L."/>
            <person name="Buchanan P."/>
            <person name="Buyck B."/>
            <person name="Bense V."/>
            <person name="Catcheside P."/>
            <person name="Chovatia M."/>
            <person name="Cooper J."/>
            <person name="Damon W."/>
            <person name="Desjardin D."/>
            <person name="Finy P."/>
            <person name="Geml J."/>
            <person name="Haridas S."/>
            <person name="Hughes K."/>
            <person name="Justo A."/>
            <person name="Karasinski D."/>
            <person name="Kautmanova I."/>
            <person name="Kiss B."/>
            <person name="Kocsube S."/>
            <person name="Kotiranta H."/>
            <person name="LaButti K.M."/>
            <person name="Lechner B.E."/>
            <person name="Liimatainen K."/>
            <person name="Lipzen A."/>
            <person name="Lukacs Z."/>
            <person name="Mihaltcheva S."/>
            <person name="Morgado L.N."/>
            <person name="Niskanen T."/>
            <person name="Noordeloos M.E."/>
            <person name="Ohm R.A."/>
            <person name="Ortiz-Santana B."/>
            <person name="Ovrebo C."/>
            <person name="Racz N."/>
            <person name="Riley R."/>
            <person name="Savchenko A."/>
            <person name="Shiryaev A."/>
            <person name="Soop K."/>
            <person name="Spirin V."/>
            <person name="Szebenyi C."/>
            <person name="Tomsovsky M."/>
            <person name="Tulloss R.E."/>
            <person name="Uehling J."/>
            <person name="Grigoriev I.V."/>
            <person name="Vagvolgyi C."/>
            <person name="Papp T."/>
            <person name="Martin F.M."/>
            <person name="Miettinen O."/>
            <person name="Hibbett D.S."/>
            <person name="Nagy L.G."/>
        </authorList>
    </citation>
    <scope>NUCLEOTIDE SEQUENCE [LARGE SCALE GENOMIC DNA]</scope>
    <source>
        <strain evidence="6 7">FP101781</strain>
    </source>
</reference>
<dbReference type="InterPro" id="IPR015943">
    <property type="entry name" value="WD40/YVTN_repeat-like_dom_sf"/>
</dbReference>
<dbReference type="InterPro" id="IPR020472">
    <property type="entry name" value="WD40_PAC1"/>
</dbReference>
<dbReference type="CDD" id="cd00200">
    <property type="entry name" value="WD40"/>
    <property type="match status" value="1"/>
</dbReference>
<dbReference type="PROSITE" id="PS50082">
    <property type="entry name" value="WD_REPEATS_2"/>
    <property type="match status" value="5"/>
</dbReference>